<evidence type="ECO:0000313" key="7">
    <source>
        <dbReference type="EMBL" id="ADN77871.1"/>
    </source>
</evidence>
<feature type="transmembrane region" description="Helical" evidence="6">
    <location>
        <begin position="109"/>
        <end position="132"/>
    </location>
</feature>
<feature type="transmembrane region" description="Helical" evidence="6">
    <location>
        <begin position="6"/>
        <end position="27"/>
    </location>
</feature>
<evidence type="ECO:0000256" key="6">
    <source>
        <dbReference type="SAM" id="Phobius"/>
    </source>
</evidence>
<dbReference type="RefSeq" id="WP_013347176.1">
    <property type="nucleotide sequence ID" value="NC_014541.1"/>
</dbReference>
<dbReference type="PANTHER" id="PTHR30086:SF20">
    <property type="entry name" value="ARGININE EXPORTER PROTEIN ARGO-RELATED"/>
    <property type="match status" value="1"/>
</dbReference>
<name>E1SQA0_FERBD</name>
<keyword evidence="4 6" id="KW-1133">Transmembrane helix</keyword>
<dbReference type="GO" id="GO:0015171">
    <property type="term" value="F:amino acid transmembrane transporter activity"/>
    <property type="evidence" value="ECO:0007669"/>
    <property type="project" value="TreeGrafter"/>
</dbReference>
<dbReference type="STRING" id="550540.Fbal_3675"/>
<proteinExistence type="predicted"/>
<evidence type="ECO:0000256" key="4">
    <source>
        <dbReference type="ARBA" id="ARBA00022989"/>
    </source>
</evidence>
<sequence>MVTAFFNGLGIGAALIMAIGAQGAFVLSQALKRHHHLLVAMICLLCDAILIGLGVAGVGAMISESELLMAVARYGGGAFLLLFGLQSLRRAIKGSQLEASGDTLGCRRTVIIATLAVTLLNPHVYLDALVLLGSIGAQFGDERWFFFAGTVTASTLWFFGLSLGAARLAPVLARPAVWRGIDLLVWALMWGIGLKLLLVG</sequence>
<organism evidence="7 8">
    <name type="scientific">Ferrimonas balearica (strain DSM 9799 / CCM 4581 / KCTC 23876 / PAT)</name>
    <dbReference type="NCBI Taxonomy" id="550540"/>
    <lineage>
        <taxon>Bacteria</taxon>
        <taxon>Pseudomonadati</taxon>
        <taxon>Pseudomonadota</taxon>
        <taxon>Gammaproteobacteria</taxon>
        <taxon>Alteromonadales</taxon>
        <taxon>Ferrimonadaceae</taxon>
        <taxon>Ferrimonas</taxon>
    </lineage>
</organism>
<evidence type="ECO:0000256" key="2">
    <source>
        <dbReference type="ARBA" id="ARBA00022475"/>
    </source>
</evidence>
<dbReference type="KEGG" id="fbl:Fbal_3675"/>
<evidence type="ECO:0000256" key="5">
    <source>
        <dbReference type="ARBA" id="ARBA00023136"/>
    </source>
</evidence>
<dbReference type="EMBL" id="CP002209">
    <property type="protein sequence ID" value="ADN77871.1"/>
    <property type="molecule type" value="Genomic_DNA"/>
</dbReference>
<dbReference type="Proteomes" id="UP000006683">
    <property type="component" value="Chromosome"/>
</dbReference>
<dbReference type="InterPro" id="IPR001123">
    <property type="entry name" value="LeuE-type"/>
</dbReference>
<keyword evidence="5 6" id="KW-0472">Membrane</keyword>
<feature type="transmembrane region" description="Helical" evidence="6">
    <location>
        <begin position="39"/>
        <end position="62"/>
    </location>
</feature>
<evidence type="ECO:0000313" key="8">
    <source>
        <dbReference type="Proteomes" id="UP000006683"/>
    </source>
</evidence>
<reference evidence="7 8" key="1">
    <citation type="journal article" date="2010" name="Stand. Genomic Sci.">
        <title>Complete genome sequence of Ferrimonas balearica type strain (PAT).</title>
        <authorList>
            <person name="Nolan M."/>
            <person name="Sikorski J."/>
            <person name="Davenport K."/>
            <person name="Lucas S."/>
            <person name="Glavina Del Rio T."/>
            <person name="Tice H."/>
            <person name="Cheng J."/>
            <person name="Goodwin L."/>
            <person name="Pitluck S."/>
            <person name="Liolios K."/>
            <person name="Ivanova N."/>
            <person name="Mavromatis K."/>
            <person name="Ovchinnikova G."/>
            <person name="Pati A."/>
            <person name="Chen A."/>
            <person name="Palaniappan K."/>
            <person name="Land M."/>
            <person name="Hauser L."/>
            <person name="Chang Y."/>
            <person name="Jeffries C."/>
            <person name="Tapia R."/>
            <person name="Brettin T."/>
            <person name="Detter J."/>
            <person name="Han C."/>
            <person name="Yasawong M."/>
            <person name="Rohde M."/>
            <person name="Tindall B."/>
            <person name="Goker M."/>
            <person name="Woyke T."/>
            <person name="Bristow J."/>
            <person name="Eisen J."/>
            <person name="Markowitz V."/>
            <person name="Hugenholtz P."/>
            <person name="Kyrpides N."/>
            <person name="Klenk H."/>
            <person name="Lapidus A."/>
        </authorList>
    </citation>
    <scope>NUCLEOTIDE SEQUENCE [LARGE SCALE GENOMIC DNA]</scope>
    <source>
        <strain evidence="8">DSM 9799 / CCM 4581 / KCTC 23876 / PAT</strain>
    </source>
</reference>
<dbReference type="GeneID" id="67183878"/>
<feature type="transmembrane region" description="Helical" evidence="6">
    <location>
        <begin position="144"/>
        <end position="164"/>
    </location>
</feature>
<keyword evidence="8" id="KW-1185">Reference proteome</keyword>
<keyword evidence="3 6" id="KW-0812">Transmembrane</keyword>
<dbReference type="Pfam" id="PF01810">
    <property type="entry name" value="LysE"/>
    <property type="match status" value="1"/>
</dbReference>
<dbReference type="AlphaFoldDB" id="E1SQA0"/>
<dbReference type="GO" id="GO:0005886">
    <property type="term" value="C:plasma membrane"/>
    <property type="evidence" value="ECO:0007669"/>
    <property type="project" value="UniProtKB-SubCell"/>
</dbReference>
<keyword evidence="2" id="KW-1003">Cell membrane</keyword>
<dbReference type="PANTHER" id="PTHR30086">
    <property type="entry name" value="ARGININE EXPORTER PROTEIN ARGO"/>
    <property type="match status" value="1"/>
</dbReference>
<accession>E1SQA0</accession>
<dbReference type="OrthoDB" id="5638726at2"/>
<feature type="transmembrane region" description="Helical" evidence="6">
    <location>
        <begin position="68"/>
        <end position="88"/>
    </location>
</feature>
<comment type="subcellular location">
    <subcellularLocation>
        <location evidence="1">Cell membrane</location>
        <topology evidence="1">Multi-pass membrane protein</topology>
    </subcellularLocation>
</comment>
<evidence type="ECO:0000256" key="1">
    <source>
        <dbReference type="ARBA" id="ARBA00004651"/>
    </source>
</evidence>
<feature type="transmembrane region" description="Helical" evidence="6">
    <location>
        <begin position="176"/>
        <end position="198"/>
    </location>
</feature>
<protein>
    <submittedName>
        <fullName evidence="7">Lysine exporter protein (LYSE/YGGA)</fullName>
    </submittedName>
</protein>
<gene>
    <name evidence="7" type="ordered locus">Fbal_3675</name>
</gene>
<evidence type="ECO:0000256" key="3">
    <source>
        <dbReference type="ARBA" id="ARBA00022692"/>
    </source>
</evidence>
<dbReference type="eggNOG" id="COG1279">
    <property type="taxonomic scope" value="Bacteria"/>
</dbReference>
<dbReference type="HOGENOM" id="CLU_087840_0_1_6"/>